<gene>
    <name evidence="8" type="ORF">VNO77_23277</name>
</gene>
<dbReference type="Proteomes" id="UP001367508">
    <property type="component" value="Unassembled WGS sequence"/>
</dbReference>
<evidence type="ECO:0000256" key="3">
    <source>
        <dbReference type="ARBA" id="ARBA00023015"/>
    </source>
</evidence>
<keyword evidence="3" id="KW-0805">Transcription regulation</keyword>
<sequence>MRSGGCTLQQTLTAEAASVLKHSLGLARRRGHAQVTPLHVAATLLSLRASSLRRACLKSQPHYQTNSSSSSSHPLQCRALELCFNVALNRLPTTPGGPLLHSQPSLSNALIAALKRAQAHQRRGCIEQQQQQPLLTIKVELEQLIISILDDPSVSRVMREAGFSSTAVKTNIEDTSSTPSSVFQCYNSSGGVFSSPCSPSPSENHRENINNTSAGVFRQNHFLAAYTSEFGSLLFSPPKKATVFPITGETPLPSSKEDIKVVLDVLLRKKKRNTVIVGDSVALTEGLVGELMGKLERGEVPEELKSTHFIKFQLAPVSLRLMKRDEVEMNLLTLKRKVDSVVASEGGGAIFYVGDLKWTVELATCSEKEEGEVCGYNYNPVDHIVAEIGKLFCDSNTKVWLVATASYQTYMRCQMRQPPLETQWGLQAVPVPSGGLGLSLHASSVHDSKMTISQNPSHMLETKLFSNNKEVEQDKLNCCEECASNYEKEAQLFKPGQKKLLPSWLQSHTTEAHQKDELTQLKRKWNRICHCLHQSKQAQNNWSNNLYGNQSSNGKIYPYNSSYPWWPNQGSVFTDSSSISFADSISVAKPAYSSNIVPRFRRQQSCTIEFNFSDVTQRKPSSGTTTMTLDSLKGMEGNNKEVKITLALGNSTFGGSGQTVENITTTTDRTLRRAHICKLLQENVPWQSQTLPSIAEALVGSNSAKQSAITWLFVQGNDSIGKARLACAIAESVFGSVDVLLHLDMMKKEENSATPFSQVVVKALKSHEKIVILIERFDFADAQFKKFLADGFDTEKFEKLSSGKAIFILSNGGTRSIEEKNNKDSVIKLVLKINETKPASSPCLGHKRRAELDLLTKMKNPRIEEKEEEGVLVYEQGNRKKEFSTHCSFNNLDLNMKADEEDNEEVKTGGSSPISSDLTRETMADPLNSNGSLDSIENRFEFNENPEKEKEAAQEFLSKMKECFEEVYGKGNFSVEERVIEEIGIGCGSFTNSMFEKWLKDIFQSSLQNVNFGGKEGIVFTLCWGGKGDRKSDSGFMGSCLPKNIQVNYFMDSD</sequence>
<dbReference type="PROSITE" id="PS51903">
    <property type="entry name" value="CLP_R"/>
    <property type="match status" value="1"/>
</dbReference>
<dbReference type="EMBL" id="JAYMYQ010000005">
    <property type="protein sequence ID" value="KAK7329131.1"/>
    <property type="molecule type" value="Genomic_DNA"/>
</dbReference>
<dbReference type="PANTHER" id="PTHR43572">
    <property type="entry name" value="CHAPERONE PROTEIN CLPD, CHLOROPLASTIC"/>
    <property type="match status" value="1"/>
</dbReference>
<dbReference type="InterPro" id="IPR004176">
    <property type="entry name" value="Clp_R_N"/>
</dbReference>
<accession>A0AAN9L504</accession>
<evidence type="ECO:0000259" key="7">
    <source>
        <dbReference type="PROSITE" id="PS51903"/>
    </source>
</evidence>
<name>A0AAN9L504_CANGL</name>
<comment type="similarity">
    <text evidence="1">Belongs to the ClpA/ClpB family.</text>
</comment>
<keyword evidence="4" id="KW-0804">Transcription</keyword>
<keyword evidence="2 5" id="KW-0677">Repeat</keyword>
<feature type="region of interest" description="Disordered" evidence="6">
    <location>
        <begin position="899"/>
        <end position="934"/>
    </location>
</feature>
<dbReference type="SUPFAM" id="SSF81923">
    <property type="entry name" value="Double Clp-N motif"/>
    <property type="match status" value="1"/>
</dbReference>
<dbReference type="InterPro" id="IPR051650">
    <property type="entry name" value="SL_signaling_regulator"/>
</dbReference>
<evidence type="ECO:0000256" key="1">
    <source>
        <dbReference type="ARBA" id="ARBA00008675"/>
    </source>
</evidence>
<evidence type="ECO:0000313" key="9">
    <source>
        <dbReference type="Proteomes" id="UP001367508"/>
    </source>
</evidence>
<dbReference type="PANTHER" id="PTHR43572:SF3">
    <property type="entry name" value="PROTEIN SMAX1-LIKE 5"/>
    <property type="match status" value="1"/>
</dbReference>
<reference evidence="8 9" key="1">
    <citation type="submission" date="2024-01" db="EMBL/GenBank/DDBJ databases">
        <title>The genomes of 5 underutilized Papilionoideae crops provide insights into root nodulation and disease resistanc.</title>
        <authorList>
            <person name="Jiang F."/>
        </authorList>
    </citation>
    <scope>NUCLEOTIDE SEQUENCE [LARGE SCALE GENOMIC DNA]</scope>
    <source>
        <strain evidence="8">LVBAO_FW01</strain>
        <tissue evidence="8">Leaves</tissue>
    </source>
</reference>
<feature type="domain" description="Clp R" evidence="7">
    <location>
        <begin position="8"/>
        <end position="178"/>
    </location>
</feature>
<organism evidence="8 9">
    <name type="scientific">Canavalia gladiata</name>
    <name type="common">Sword bean</name>
    <name type="synonym">Dolichos gladiatus</name>
    <dbReference type="NCBI Taxonomy" id="3824"/>
    <lineage>
        <taxon>Eukaryota</taxon>
        <taxon>Viridiplantae</taxon>
        <taxon>Streptophyta</taxon>
        <taxon>Embryophyta</taxon>
        <taxon>Tracheophyta</taxon>
        <taxon>Spermatophyta</taxon>
        <taxon>Magnoliopsida</taxon>
        <taxon>eudicotyledons</taxon>
        <taxon>Gunneridae</taxon>
        <taxon>Pentapetalae</taxon>
        <taxon>rosids</taxon>
        <taxon>fabids</taxon>
        <taxon>Fabales</taxon>
        <taxon>Fabaceae</taxon>
        <taxon>Papilionoideae</taxon>
        <taxon>50 kb inversion clade</taxon>
        <taxon>NPAAA clade</taxon>
        <taxon>indigoferoid/millettioid clade</taxon>
        <taxon>Phaseoleae</taxon>
        <taxon>Canavalia</taxon>
    </lineage>
</organism>
<evidence type="ECO:0000256" key="5">
    <source>
        <dbReference type="PROSITE-ProRule" id="PRU01251"/>
    </source>
</evidence>
<protein>
    <recommendedName>
        <fullName evidence="7">Clp R domain-containing protein</fullName>
    </recommendedName>
</protein>
<dbReference type="FunFam" id="1.10.1780.10:FF:000005">
    <property type="entry name" value="protein SUPPRESSOR OF MAX2 1"/>
    <property type="match status" value="1"/>
</dbReference>
<dbReference type="InterPro" id="IPR027417">
    <property type="entry name" value="P-loop_NTPase"/>
</dbReference>
<evidence type="ECO:0000256" key="4">
    <source>
        <dbReference type="ARBA" id="ARBA00023163"/>
    </source>
</evidence>
<comment type="caution">
    <text evidence="8">The sequence shown here is derived from an EMBL/GenBank/DDBJ whole genome shotgun (WGS) entry which is preliminary data.</text>
</comment>
<dbReference type="Gene3D" id="1.10.1780.10">
    <property type="entry name" value="Clp, N-terminal domain"/>
    <property type="match status" value="1"/>
</dbReference>
<evidence type="ECO:0000256" key="6">
    <source>
        <dbReference type="SAM" id="MobiDB-lite"/>
    </source>
</evidence>
<evidence type="ECO:0000256" key="2">
    <source>
        <dbReference type="ARBA" id="ARBA00022737"/>
    </source>
</evidence>
<proteinExistence type="inferred from homology"/>
<dbReference type="Pfam" id="PF23569">
    <property type="entry name" value="NBD_SMAX1"/>
    <property type="match status" value="1"/>
</dbReference>
<dbReference type="InterPro" id="IPR036628">
    <property type="entry name" value="Clp_N_dom_sf"/>
</dbReference>
<dbReference type="AlphaFoldDB" id="A0AAN9L504"/>
<evidence type="ECO:0000313" key="8">
    <source>
        <dbReference type="EMBL" id="KAK7329131.1"/>
    </source>
</evidence>
<dbReference type="Gene3D" id="3.40.50.300">
    <property type="entry name" value="P-loop containing nucleotide triphosphate hydrolases"/>
    <property type="match status" value="1"/>
</dbReference>
<keyword evidence="9" id="KW-1185">Reference proteome</keyword>
<dbReference type="InterPro" id="IPR058680">
    <property type="entry name" value="NBD_SMAX1-like"/>
</dbReference>